<feature type="coiled-coil region" evidence="1">
    <location>
        <begin position="326"/>
        <end position="444"/>
    </location>
</feature>
<name>A0AAD9QFP3_ACRCE</name>
<feature type="coiled-coil region" evidence="1">
    <location>
        <begin position="68"/>
        <end position="286"/>
    </location>
</feature>
<keyword evidence="1" id="KW-0175">Coiled coil</keyword>
<feature type="compositionally biased region" description="Polar residues" evidence="2">
    <location>
        <begin position="12"/>
        <end position="22"/>
    </location>
</feature>
<dbReference type="AlphaFoldDB" id="A0AAD9QFP3"/>
<evidence type="ECO:0000256" key="1">
    <source>
        <dbReference type="SAM" id="Coils"/>
    </source>
</evidence>
<dbReference type="Proteomes" id="UP001249851">
    <property type="component" value="Unassembled WGS sequence"/>
</dbReference>
<sequence length="484" mass="56833">MASFSRTKETRSASPLRSSASDNLRRSGSFGKSGKDLHLAASFDSRSRKHTRSSTSNAEIGNIENEYIRNLQQQIYFLELEANYLREQARKASAIPPRVTEEADRMMRKLRDLQSQVDERSSDVARKESQLHMLEAEKESAIKRLREMEESFAAEKRQLVNEIVSLKKMADIHGRDHARRELQVHQYKSEADKGLTALQEAERKVQNYRIELDRKTEDLNKLRIELEEKRAECLKVKTQLQEMDDKFFDSQTKTKEELGRALREEIRQLRLQLKEKEINAEQDRSLRNKIQDDCTALIKENAALSAQDRAHKDKKDFRRQANIQELVTLKENEKHLQQELERIQEVLRLEQQKHRETLEKLSREEQASLEANLKRNQLRNELNEVEGQHDSTNTENVALKRDKFLLTDEVANLNAKLDEKNEEMERIKLRLEESEARYSQMESKVRMQRSLESIKWEEFEKLATTMREFSRSMSPSKGGSLVDY</sequence>
<evidence type="ECO:0000256" key="2">
    <source>
        <dbReference type="SAM" id="MobiDB-lite"/>
    </source>
</evidence>
<evidence type="ECO:0000313" key="4">
    <source>
        <dbReference type="Proteomes" id="UP001249851"/>
    </source>
</evidence>
<dbReference type="EMBL" id="JARQWQ010000037">
    <property type="protein sequence ID" value="KAK2560035.1"/>
    <property type="molecule type" value="Genomic_DNA"/>
</dbReference>
<protein>
    <submittedName>
        <fullName evidence="3">Uncharacterized protein</fullName>
    </submittedName>
</protein>
<comment type="caution">
    <text evidence="3">The sequence shown here is derived from an EMBL/GenBank/DDBJ whole genome shotgun (WGS) entry which is preliminary data.</text>
</comment>
<feature type="region of interest" description="Disordered" evidence="2">
    <location>
        <begin position="1"/>
        <end position="57"/>
    </location>
</feature>
<keyword evidence="4" id="KW-1185">Reference proteome</keyword>
<proteinExistence type="predicted"/>
<evidence type="ECO:0000313" key="3">
    <source>
        <dbReference type="EMBL" id="KAK2560035.1"/>
    </source>
</evidence>
<accession>A0AAD9QFP3</accession>
<gene>
    <name evidence="3" type="ORF">P5673_016982</name>
</gene>
<reference evidence="3" key="1">
    <citation type="journal article" date="2023" name="G3 (Bethesda)">
        <title>Whole genome assembly and annotation of the endangered Caribbean coral Acropora cervicornis.</title>
        <authorList>
            <person name="Selwyn J.D."/>
            <person name="Vollmer S.V."/>
        </authorList>
    </citation>
    <scope>NUCLEOTIDE SEQUENCE</scope>
    <source>
        <strain evidence="3">K2</strain>
    </source>
</reference>
<feature type="compositionally biased region" description="Basic and acidic residues" evidence="2">
    <location>
        <begin position="1"/>
        <end position="11"/>
    </location>
</feature>
<reference evidence="3" key="2">
    <citation type="journal article" date="2023" name="Science">
        <title>Genomic signatures of disease resistance in endangered staghorn corals.</title>
        <authorList>
            <person name="Vollmer S.V."/>
            <person name="Selwyn J.D."/>
            <person name="Despard B.A."/>
            <person name="Roesel C.L."/>
        </authorList>
    </citation>
    <scope>NUCLEOTIDE SEQUENCE</scope>
    <source>
        <strain evidence="3">K2</strain>
    </source>
</reference>
<organism evidence="3 4">
    <name type="scientific">Acropora cervicornis</name>
    <name type="common">Staghorn coral</name>
    <dbReference type="NCBI Taxonomy" id="6130"/>
    <lineage>
        <taxon>Eukaryota</taxon>
        <taxon>Metazoa</taxon>
        <taxon>Cnidaria</taxon>
        <taxon>Anthozoa</taxon>
        <taxon>Hexacorallia</taxon>
        <taxon>Scleractinia</taxon>
        <taxon>Astrocoeniina</taxon>
        <taxon>Acroporidae</taxon>
        <taxon>Acropora</taxon>
    </lineage>
</organism>